<feature type="binding site" evidence="14">
    <location>
        <position position="74"/>
    </location>
    <ligand>
        <name>Mg(2+)</name>
        <dbReference type="ChEBI" id="CHEBI:18420"/>
    </ligand>
</feature>
<dbReference type="PANTHER" id="PTHR34047">
    <property type="entry name" value="NUCLEAR INTRON MATURASE 1, MITOCHONDRIAL-RELATED"/>
    <property type="match status" value="1"/>
</dbReference>
<dbReference type="AlphaFoldDB" id="I7LG99"/>
<organism evidence="12 13">
    <name type="scientific">Caloramator australicus RC3</name>
    <dbReference type="NCBI Taxonomy" id="857293"/>
    <lineage>
        <taxon>Bacteria</taxon>
        <taxon>Bacillati</taxon>
        <taxon>Bacillota</taxon>
        <taxon>Clostridia</taxon>
        <taxon>Eubacteriales</taxon>
        <taxon>Clostridiaceae</taxon>
        <taxon>Caloramator</taxon>
    </lineage>
</organism>
<protein>
    <recommendedName>
        <fullName evidence="1">RNA-directed DNA polymerase</fullName>
        <ecNumber evidence="1">2.7.7.49</ecNumber>
    </recommendedName>
</protein>
<evidence type="ECO:0000256" key="3">
    <source>
        <dbReference type="ARBA" id="ARBA00022695"/>
    </source>
</evidence>
<evidence type="ECO:0000256" key="1">
    <source>
        <dbReference type="ARBA" id="ARBA00012493"/>
    </source>
</evidence>
<keyword evidence="3 12" id="KW-0548">Nucleotidyltransferase</keyword>
<comment type="catalytic activity">
    <reaction evidence="9">
        <text>DNA(n) + a 2'-deoxyribonucleoside 5'-triphosphate = DNA(n+1) + diphosphate</text>
        <dbReference type="Rhea" id="RHEA:22508"/>
        <dbReference type="Rhea" id="RHEA-COMP:17339"/>
        <dbReference type="Rhea" id="RHEA-COMP:17340"/>
        <dbReference type="ChEBI" id="CHEBI:33019"/>
        <dbReference type="ChEBI" id="CHEBI:61560"/>
        <dbReference type="ChEBI" id="CHEBI:173112"/>
        <dbReference type="EC" id="2.7.7.49"/>
    </reaction>
</comment>
<dbReference type="SMR" id="I7LG99"/>
<dbReference type="EMBL" id="CAKP01000060">
    <property type="protein sequence ID" value="CCJ33120.1"/>
    <property type="molecule type" value="Genomic_DNA"/>
</dbReference>
<evidence type="ECO:0007829" key="14">
    <source>
        <dbReference type="PDB" id="8BGJ"/>
    </source>
</evidence>
<evidence type="ECO:0000256" key="9">
    <source>
        <dbReference type="ARBA" id="ARBA00048173"/>
    </source>
</evidence>
<keyword evidence="14" id="KW-0002">3D-structure</keyword>
<dbReference type="PROSITE" id="PS50878">
    <property type="entry name" value="RT_POL"/>
    <property type="match status" value="1"/>
</dbReference>
<keyword evidence="10" id="KW-0175">Coiled coil</keyword>
<dbReference type="Pfam" id="PF00078">
    <property type="entry name" value="RVT_1"/>
    <property type="match status" value="1"/>
</dbReference>
<dbReference type="SUPFAM" id="SSF56672">
    <property type="entry name" value="DNA/RNA polymerases"/>
    <property type="match status" value="1"/>
</dbReference>
<dbReference type="CDD" id="cd01651">
    <property type="entry name" value="RT_G2_intron"/>
    <property type="match status" value="1"/>
</dbReference>
<evidence type="ECO:0000256" key="10">
    <source>
        <dbReference type="SAM" id="Coils"/>
    </source>
</evidence>
<evidence type="ECO:0000256" key="5">
    <source>
        <dbReference type="ARBA" id="ARBA00022842"/>
    </source>
</evidence>
<evidence type="ECO:0000259" key="11">
    <source>
        <dbReference type="PROSITE" id="PS50878"/>
    </source>
</evidence>
<evidence type="ECO:0000313" key="12">
    <source>
        <dbReference type="EMBL" id="CCJ33120.1"/>
    </source>
</evidence>
<dbReference type="Pfam" id="PF22709">
    <property type="entry name" value="Mu_Gam-Sipho_Gp157-TOTE"/>
    <property type="match status" value="1"/>
</dbReference>
<dbReference type="Gene3D" id="3.30.70.3300">
    <property type="match status" value="1"/>
</dbReference>
<sequence length="713" mass="84475">MKKYMIKNKNKFREVVVYEDDELRLRKELKEKLEKYFIFPPCVFSFIKGRSAKDAIILAKEYINQYDYFFKCDIKDFFPSINIEKLLNLLRKRVNDVKFFKELEKLIIEDNKIADFKGLPLGSPLSPILSNVYLEEFDNYFYKNKKIRYLRFCDDMIFFSNANIYDEIINKLKELGLNLNETKTILGAKGDSVKFLGIIINFKKVRVDDDKMRELASKNLNIPGYYNNLIDNNDLIALLDAVKNKDEEKFISVLSELNKELLNDNVIERLKKKIEVQLGEKHKLAFQYILFNNKDEIIEKLVEENKFYLIEGFEELIRQIENKNKYIREFIKLFSGRKSVYFVTKNGNKDYQKINGEIDDALVKKHFNGLITLAVRLDCENGTSNKLVFDIDCVNDVQKAFNVAKEIKRELMHKGYESYIEFSGKKGYHVWTFFKETIKINLLEKIAKEVLENVNYKDVNIEIKPKENIIVDTENVIKLPLGLHPETCKRTEFLEISSLKDIKLNEYYSYADDNVFFENLRQNYNEAYKIAVNCKVIKYLLENGIRKKHLTHFERLLLLYVFNYIEKGKDFIHFLMSQMDNYSFNITEKFINKAPERPISCKKIREYMKDNDIISECCCKFEIPEGVYSSPILYSDNAEFFKTSVELSIKEVVDEVLKLKSQREELDKKITHLERKLNVLFNILGKDEVNIDIGKLKRIRENEESKWIIDIKF</sequence>
<keyword evidence="6 12" id="KW-0695">RNA-directed DNA polymerase</keyword>
<dbReference type="EC" id="2.7.7.49" evidence="1"/>
<evidence type="ECO:0000256" key="6">
    <source>
        <dbReference type="ARBA" id="ARBA00022918"/>
    </source>
</evidence>
<dbReference type="Proteomes" id="UP000007652">
    <property type="component" value="Unassembled WGS sequence"/>
</dbReference>
<dbReference type="GO" id="GO:0003723">
    <property type="term" value="F:RNA binding"/>
    <property type="evidence" value="ECO:0007669"/>
    <property type="project" value="InterPro"/>
</dbReference>
<dbReference type="Pfam" id="PF22548">
    <property type="entry name" value="AEP-TOTE"/>
    <property type="match status" value="1"/>
</dbReference>
<evidence type="ECO:0000313" key="13">
    <source>
        <dbReference type="Proteomes" id="UP000007652"/>
    </source>
</evidence>
<dbReference type="GO" id="GO:0051607">
    <property type="term" value="P:defense response to virus"/>
    <property type="evidence" value="ECO:0007669"/>
    <property type="project" value="UniProtKB-KW"/>
</dbReference>
<evidence type="ECO:0000256" key="2">
    <source>
        <dbReference type="ARBA" id="ARBA00022679"/>
    </source>
</evidence>
<evidence type="ECO:0000256" key="4">
    <source>
        <dbReference type="ARBA" id="ARBA00022723"/>
    </source>
</evidence>
<dbReference type="InterPro" id="IPR054347">
    <property type="entry name" value="TOTE_primase"/>
</dbReference>
<comment type="caution">
    <text evidence="12">The sequence shown here is derived from an EMBL/GenBank/DDBJ whole genome shotgun (WGS) entry which is preliminary data.</text>
</comment>
<dbReference type="GO" id="GO:0046872">
    <property type="term" value="F:metal ion binding"/>
    <property type="evidence" value="ECO:0007669"/>
    <property type="project" value="UniProtKB-KW"/>
</dbReference>
<comment type="similarity">
    <text evidence="8">Belongs to the bacterial reverse transcriptase family.</text>
</comment>
<dbReference type="InterPro" id="IPR051083">
    <property type="entry name" value="GrpII_Intron_Splice-Mob/Def"/>
</dbReference>
<feature type="binding site" evidence="14">
    <location>
        <position position="73"/>
    </location>
    <ligand>
        <name>Mg(2+)</name>
        <dbReference type="ChEBI" id="CHEBI:18420"/>
    </ligand>
</feature>
<dbReference type="RefSeq" id="WP_008908392.1">
    <property type="nucleotide sequence ID" value="NZ_CAKP01000060.1"/>
</dbReference>
<keyword evidence="13" id="KW-1185">Reference proteome</keyword>
<dbReference type="InterPro" id="IPR000477">
    <property type="entry name" value="RT_dom"/>
</dbReference>
<dbReference type="InterPro" id="IPR055034">
    <property type="entry name" value="Mu_Gam-Sipho_Gp157-TOTE"/>
</dbReference>
<dbReference type="GO" id="GO:0003964">
    <property type="term" value="F:RNA-directed DNA polymerase activity"/>
    <property type="evidence" value="ECO:0007669"/>
    <property type="project" value="UniProtKB-KW"/>
</dbReference>
<proteinExistence type="evidence at protein level"/>
<dbReference type="InterPro" id="IPR000123">
    <property type="entry name" value="Reverse_transcriptase_msDNA"/>
</dbReference>
<dbReference type="OrthoDB" id="2453150at2"/>
<accession>I7LG99</accession>
<dbReference type="PDB" id="8BGJ">
    <property type="method" value="X-ray"/>
    <property type="resolution" value="1.63 A"/>
    <property type="chains" value="A/B/C=1-204"/>
</dbReference>
<keyword evidence="5" id="KW-0460">Magnesium</keyword>
<evidence type="ECO:0000256" key="8">
    <source>
        <dbReference type="ARBA" id="ARBA00034120"/>
    </source>
</evidence>
<reference evidence="14" key="2">
    <citation type="journal article" date="2023" name="Nucleic Acids Res.">
        <title>Reverse transcriptases prime DNA synthesis.</title>
        <authorList>
            <person name="Zabrady M."/>
            <person name="Zabrady K."/>
            <person name="Li A.W.H."/>
            <person name="Doherty A.J."/>
        </authorList>
    </citation>
    <scope>X-RAY CRYSTALLOGRAPHY (1.63 ANGSTROMS) OF 1-204 IN COMPLEX WITH MG(2+)</scope>
</reference>
<dbReference type="CDD" id="cd00525">
    <property type="entry name" value="AE_Prim_S_like"/>
    <property type="match status" value="1"/>
</dbReference>
<feature type="domain" description="Reverse transcriptase" evidence="11">
    <location>
        <begin position="1"/>
        <end position="200"/>
    </location>
</feature>
<evidence type="ECO:0000256" key="7">
    <source>
        <dbReference type="ARBA" id="ARBA00023118"/>
    </source>
</evidence>
<feature type="binding site" evidence="14">
    <location>
        <position position="154"/>
    </location>
    <ligand>
        <name>Mg(2+)</name>
        <dbReference type="ChEBI" id="CHEBI:18420"/>
    </ligand>
</feature>
<dbReference type="eggNOG" id="COG3344">
    <property type="taxonomic scope" value="Bacteria"/>
</dbReference>
<dbReference type="PANTHER" id="PTHR34047:SF8">
    <property type="entry name" value="PROTEIN YKFC"/>
    <property type="match status" value="1"/>
</dbReference>
<keyword evidence="7" id="KW-0051">Antiviral defense</keyword>
<name>I7LG99_9CLOT</name>
<dbReference type="InterPro" id="IPR043502">
    <property type="entry name" value="DNA/RNA_pol_sf"/>
</dbReference>
<dbReference type="STRING" id="857293.CAAU_1036"/>
<dbReference type="PRINTS" id="PR00866">
    <property type="entry name" value="RNADNAPOLMS"/>
</dbReference>
<gene>
    <name evidence="12" type="ORF">CAAU_1036</name>
</gene>
<keyword evidence="4 14" id="KW-0479">Metal-binding</keyword>
<dbReference type="SUPFAM" id="SSF56747">
    <property type="entry name" value="Prim-pol domain"/>
    <property type="match status" value="1"/>
</dbReference>
<feature type="coiled-coil region" evidence="10">
    <location>
        <begin position="649"/>
        <end position="683"/>
    </location>
</feature>
<keyword evidence="2 12" id="KW-0808">Transferase</keyword>
<reference evidence="12 13" key="1">
    <citation type="journal article" date="2011" name="J. Bacteriol.">
        <title>Draft genome sequence of Caloramator australicus strain RC3T, a thermoanaerobe from the Great Artesian Basin of Australia.</title>
        <authorList>
            <person name="Ogg C.D."/>
            <person name="Patel B.K.C."/>
        </authorList>
    </citation>
    <scope>NUCLEOTIDE SEQUENCE [LARGE SCALE GENOMIC DNA]</scope>
    <source>
        <strain evidence="12 13">RC3</strain>
    </source>
</reference>
<dbReference type="eggNOG" id="COG4951">
    <property type="taxonomic scope" value="Bacteria"/>
</dbReference>